<dbReference type="EMBL" id="QGKX02001290">
    <property type="protein sequence ID" value="KAF3539760.1"/>
    <property type="molecule type" value="Genomic_DNA"/>
</dbReference>
<accession>A0A8S9QES0</accession>
<feature type="domain" description="Aminotransferase class I/classII large" evidence="6">
    <location>
        <begin position="32"/>
        <end position="142"/>
    </location>
</feature>
<evidence type="ECO:0000256" key="4">
    <source>
        <dbReference type="ARBA" id="ARBA00022679"/>
    </source>
</evidence>
<dbReference type="Proteomes" id="UP000712600">
    <property type="component" value="Unassembled WGS sequence"/>
</dbReference>
<comment type="caution">
    <text evidence="7">The sequence shown here is derived from an EMBL/GenBank/DDBJ whole genome shotgun (WGS) entry which is preliminary data.</text>
</comment>
<organism evidence="7 8">
    <name type="scientific">Brassica cretica</name>
    <name type="common">Mustard</name>
    <dbReference type="NCBI Taxonomy" id="69181"/>
    <lineage>
        <taxon>Eukaryota</taxon>
        <taxon>Viridiplantae</taxon>
        <taxon>Streptophyta</taxon>
        <taxon>Embryophyta</taxon>
        <taxon>Tracheophyta</taxon>
        <taxon>Spermatophyta</taxon>
        <taxon>Magnoliopsida</taxon>
        <taxon>eudicotyledons</taxon>
        <taxon>Gunneridae</taxon>
        <taxon>Pentapetalae</taxon>
        <taxon>rosids</taxon>
        <taxon>malvids</taxon>
        <taxon>Brassicales</taxon>
        <taxon>Brassicaceae</taxon>
        <taxon>Brassiceae</taxon>
        <taxon>Brassica</taxon>
    </lineage>
</organism>
<comment type="cofactor">
    <cofactor evidence="1">
        <name>pyridoxal 5'-phosphate</name>
        <dbReference type="ChEBI" id="CHEBI:597326"/>
    </cofactor>
</comment>
<dbReference type="AlphaFoldDB" id="A0A8S9QES0"/>
<dbReference type="GO" id="GO:0006520">
    <property type="term" value="P:amino acid metabolic process"/>
    <property type="evidence" value="ECO:0007669"/>
    <property type="project" value="InterPro"/>
</dbReference>
<reference evidence="7" key="1">
    <citation type="submission" date="2019-12" db="EMBL/GenBank/DDBJ databases">
        <title>Genome sequencing and annotation of Brassica cretica.</title>
        <authorList>
            <person name="Studholme D.J."/>
            <person name="Sarris P."/>
        </authorList>
    </citation>
    <scope>NUCLEOTIDE SEQUENCE</scope>
    <source>
        <strain evidence="7">PFS-109/04</strain>
        <tissue evidence="7">Leaf</tissue>
    </source>
</reference>
<keyword evidence="4" id="KW-0808">Transferase</keyword>
<dbReference type="Pfam" id="PF00155">
    <property type="entry name" value="Aminotran_1_2"/>
    <property type="match status" value="1"/>
</dbReference>
<protein>
    <recommendedName>
        <fullName evidence="6">Aminotransferase class I/classII large domain-containing protein</fullName>
    </recommendedName>
</protein>
<proteinExistence type="inferred from homology"/>
<evidence type="ECO:0000259" key="6">
    <source>
        <dbReference type="Pfam" id="PF00155"/>
    </source>
</evidence>
<dbReference type="InterPro" id="IPR004839">
    <property type="entry name" value="Aminotransferase_I/II_large"/>
</dbReference>
<dbReference type="GO" id="GO:0008483">
    <property type="term" value="F:transaminase activity"/>
    <property type="evidence" value="ECO:0007669"/>
    <property type="project" value="UniProtKB-KW"/>
</dbReference>
<evidence type="ECO:0000256" key="1">
    <source>
        <dbReference type="ARBA" id="ARBA00001933"/>
    </source>
</evidence>
<dbReference type="InterPro" id="IPR015422">
    <property type="entry name" value="PyrdxlP-dep_Trfase_small"/>
</dbReference>
<gene>
    <name evidence="7" type="ORF">F2Q69_00021184</name>
</gene>
<keyword evidence="5" id="KW-0663">Pyridoxal phosphate</keyword>
<keyword evidence="3" id="KW-0032">Aminotransferase</keyword>
<dbReference type="InterPro" id="IPR050596">
    <property type="entry name" value="AspAT/PAT-like"/>
</dbReference>
<evidence type="ECO:0000256" key="3">
    <source>
        <dbReference type="ARBA" id="ARBA00022576"/>
    </source>
</evidence>
<dbReference type="PANTHER" id="PTHR46383:SF5">
    <property type="entry name" value="AMINOTRANSFERASE CLASS I_CLASSII DOMAIN-CONTAINING PROTEIN"/>
    <property type="match status" value="1"/>
</dbReference>
<dbReference type="InterPro" id="IPR015424">
    <property type="entry name" value="PyrdxlP-dep_Trfase"/>
</dbReference>
<dbReference type="PANTHER" id="PTHR46383">
    <property type="entry name" value="ASPARTATE AMINOTRANSFERASE"/>
    <property type="match status" value="1"/>
</dbReference>
<evidence type="ECO:0000313" key="8">
    <source>
        <dbReference type="Proteomes" id="UP000712600"/>
    </source>
</evidence>
<evidence type="ECO:0000313" key="7">
    <source>
        <dbReference type="EMBL" id="KAF3539760.1"/>
    </source>
</evidence>
<name>A0A8S9QES0_BRACR</name>
<dbReference type="InterPro" id="IPR015421">
    <property type="entry name" value="PyrdxlP-dep_Trfase_major"/>
</dbReference>
<sequence>MGSFGMLSRRTLGTDTPVMTQIRKLMAELTNPMSLAQGVVHWQPPQKALDKVKDIVWDPIVSSYGPDEGIPELRHALQIKLRQENKLTESAVMVTAGANQAFVNLVLALCDPGDSVVMFQPYYFNAYMAFQMTGVTNIIVGPAHPDTLYPDAGISLTLTPEASSLDSPKTKLARILLLSTKKHWKSMRVGLTLTNQIPSSKRPKIKHPSLLDISIVLKRGRTGDYSAGEALGGGEVS</sequence>
<dbReference type="SUPFAM" id="SSF53383">
    <property type="entry name" value="PLP-dependent transferases"/>
    <property type="match status" value="1"/>
</dbReference>
<evidence type="ECO:0000256" key="5">
    <source>
        <dbReference type="ARBA" id="ARBA00022898"/>
    </source>
</evidence>
<dbReference type="Gene3D" id="3.40.640.10">
    <property type="entry name" value="Type I PLP-dependent aspartate aminotransferase-like (Major domain)"/>
    <property type="match status" value="1"/>
</dbReference>
<dbReference type="Gene3D" id="3.90.1150.10">
    <property type="entry name" value="Aspartate Aminotransferase, domain 1"/>
    <property type="match status" value="1"/>
</dbReference>
<comment type="similarity">
    <text evidence="2">Belongs to the class-I pyridoxal-phosphate-dependent aminotransferase family.</text>
</comment>
<dbReference type="GO" id="GO:0030170">
    <property type="term" value="F:pyridoxal phosphate binding"/>
    <property type="evidence" value="ECO:0007669"/>
    <property type="project" value="InterPro"/>
</dbReference>
<evidence type="ECO:0000256" key="2">
    <source>
        <dbReference type="ARBA" id="ARBA00007441"/>
    </source>
</evidence>